<organism evidence="1 2">
    <name type="scientific">Prescottella agglutinans</name>
    <dbReference type="NCBI Taxonomy" id="1644129"/>
    <lineage>
        <taxon>Bacteria</taxon>
        <taxon>Bacillati</taxon>
        <taxon>Actinomycetota</taxon>
        <taxon>Actinomycetes</taxon>
        <taxon>Mycobacteriales</taxon>
        <taxon>Nocardiaceae</taxon>
        <taxon>Prescottella</taxon>
    </lineage>
</organism>
<keyword evidence="2" id="KW-1185">Reference proteome</keyword>
<dbReference type="Proteomes" id="UP001160334">
    <property type="component" value="Unassembled WGS sequence"/>
</dbReference>
<sequence>MRVPAGKLGLMDRRMSDNELRRAIRVLRERADDARSHGRPEDADGIEKTIRDYQDEMTQRL</sequence>
<comment type="caution">
    <text evidence="1">The sequence shown here is derived from an EMBL/GenBank/DDBJ whole genome shotgun (WGS) entry which is preliminary data.</text>
</comment>
<dbReference type="EMBL" id="JARXVC010000014">
    <property type="protein sequence ID" value="MDH6283393.1"/>
    <property type="molecule type" value="Genomic_DNA"/>
</dbReference>
<reference evidence="1 2" key="1">
    <citation type="submission" date="2023-04" db="EMBL/GenBank/DDBJ databases">
        <title>Forest soil microbial communities from Buena Vista Peninsula, Colon Province, Panama.</title>
        <authorList>
            <person name="Bouskill N."/>
        </authorList>
    </citation>
    <scope>NUCLEOTIDE SEQUENCE [LARGE SCALE GENOMIC DNA]</scope>
    <source>
        <strain evidence="1 2">CFH S0262</strain>
    </source>
</reference>
<accession>A0ABT6MGE3</accession>
<protein>
    <submittedName>
        <fullName evidence="1">Uncharacterized protein</fullName>
    </submittedName>
</protein>
<proteinExistence type="predicted"/>
<name>A0ABT6MGE3_9NOCA</name>
<gene>
    <name evidence="1" type="ORF">M2280_004641</name>
</gene>
<evidence type="ECO:0000313" key="1">
    <source>
        <dbReference type="EMBL" id="MDH6283393.1"/>
    </source>
</evidence>
<evidence type="ECO:0000313" key="2">
    <source>
        <dbReference type="Proteomes" id="UP001160334"/>
    </source>
</evidence>